<evidence type="ECO:0000313" key="9">
    <source>
        <dbReference type="Proteomes" id="UP000032809"/>
    </source>
</evidence>
<gene>
    <name evidence="8" type="ORF">DTL3_1170</name>
</gene>
<dbReference type="EMBL" id="LN824141">
    <property type="protein sequence ID" value="CEP78474.1"/>
    <property type="molecule type" value="Genomic_DNA"/>
</dbReference>
<dbReference type="HOGENOM" id="CLU_058377_0_0_0"/>
<keyword evidence="9" id="KW-1185">Reference proteome</keyword>
<dbReference type="SFLD" id="SFLDG01083">
    <property type="entry name" value="Uncharacterised_Radical_SAM_Su"/>
    <property type="match status" value="1"/>
</dbReference>
<feature type="domain" description="Radical SAM core" evidence="7">
    <location>
        <begin position="13"/>
        <end position="241"/>
    </location>
</feature>
<dbReference type="CDD" id="cd01335">
    <property type="entry name" value="Radical_SAM"/>
    <property type="match status" value="1"/>
</dbReference>
<proteinExistence type="predicted"/>
<dbReference type="AlphaFoldDB" id="A0A0C7P3M2"/>
<dbReference type="Pfam" id="PF04055">
    <property type="entry name" value="Radical_SAM"/>
    <property type="match status" value="1"/>
</dbReference>
<dbReference type="GO" id="GO:0046872">
    <property type="term" value="F:metal ion binding"/>
    <property type="evidence" value="ECO:0007669"/>
    <property type="project" value="UniProtKB-KW"/>
</dbReference>
<dbReference type="InterPro" id="IPR013785">
    <property type="entry name" value="Aldolase_TIM"/>
</dbReference>
<evidence type="ECO:0000256" key="1">
    <source>
        <dbReference type="ARBA" id="ARBA00001966"/>
    </source>
</evidence>
<dbReference type="SFLD" id="SFLDS00029">
    <property type="entry name" value="Radical_SAM"/>
    <property type="match status" value="1"/>
</dbReference>
<evidence type="ECO:0000256" key="2">
    <source>
        <dbReference type="ARBA" id="ARBA00022485"/>
    </source>
</evidence>
<dbReference type="GO" id="GO:0003824">
    <property type="term" value="F:catalytic activity"/>
    <property type="evidence" value="ECO:0007669"/>
    <property type="project" value="InterPro"/>
</dbReference>
<keyword evidence="6" id="KW-0411">Iron-sulfur</keyword>
<dbReference type="PANTHER" id="PTHR43787">
    <property type="entry name" value="FEMO COFACTOR BIOSYNTHESIS PROTEIN NIFB-RELATED"/>
    <property type="match status" value="1"/>
</dbReference>
<dbReference type="InterPro" id="IPR007197">
    <property type="entry name" value="rSAM"/>
</dbReference>
<dbReference type="GO" id="GO:0051539">
    <property type="term" value="F:4 iron, 4 sulfur cluster binding"/>
    <property type="evidence" value="ECO:0007669"/>
    <property type="project" value="UniProtKB-KW"/>
</dbReference>
<reference evidence="9" key="1">
    <citation type="submission" date="2014-11" db="EMBL/GenBank/DDBJ databases">
        <authorList>
            <person name="Wibberg D."/>
        </authorList>
    </citation>
    <scope>NUCLEOTIDE SEQUENCE [LARGE SCALE GENOMIC DNA]</scope>
    <source>
        <strain evidence="9">L3</strain>
    </source>
</reference>
<evidence type="ECO:0000256" key="4">
    <source>
        <dbReference type="ARBA" id="ARBA00022723"/>
    </source>
</evidence>
<dbReference type="PROSITE" id="PS51918">
    <property type="entry name" value="RADICAL_SAM"/>
    <property type="match status" value="1"/>
</dbReference>
<dbReference type="SUPFAM" id="SSF102114">
    <property type="entry name" value="Radical SAM enzymes"/>
    <property type="match status" value="1"/>
</dbReference>
<evidence type="ECO:0000256" key="3">
    <source>
        <dbReference type="ARBA" id="ARBA00022691"/>
    </source>
</evidence>
<keyword evidence="2" id="KW-0004">4Fe-4S</keyword>
<dbReference type="PANTHER" id="PTHR43787:SF11">
    <property type="entry name" value="UPF0026 PROTEIN SLR1464"/>
    <property type="match status" value="1"/>
</dbReference>
<evidence type="ECO:0000313" key="8">
    <source>
        <dbReference type="EMBL" id="CEP78474.1"/>
    </source>
</evidence>
<dbReference type="STRING" id="1006576.DTL3_1170"/>
<evidence type="ECO:0000256" key="5">
    <source>
        <dbReference type="ARBA" id="ARBA00023004"/>
    </source>
</evidence>
<organism evidence="8 9">
    <name type="scientific">Defluviitoga tunisiensis</name>
    <dbReference type="NCBI Taxonomy" id="1006576"/>
    <lineage>
        <taxon>Bacteria</taxon>
        <taxon>Thermotogati</taxon>
        <taxon>Thermotogota</taxon>
        <taxon>Thermotogae</taxon>
        <taxon>Petrotogales</taxon>
        <taxon>Petrotogaceae</taxon>
        <taxon>Defluviitoga</taxon>
    </lineage>
</organism>
<name>A0A0C7P3M2_DEFTU</name>
<evidence type="ECO:0000259" key="7">
    <source>
        <dbReference type="PROSITE" id="PS51918"/>
    </source>
</evidence>
<evidence type="ECO:0000256" key="6">
    <source>
        <dbReference type="ARBA" id="ARBA00023014"/>
    </source>
</evidence>
<dbReference type="InterPro" id="IPR006638">
    <property type="entry name" value="Elp3/MiaA/NifB-like_rSAM"/>
</dbReference>
<dbReference type="InterPro" id="IPR040084">
    <property type="entry name" value="GTPase_Obg"/>
</dbReference>
<keyword evidence="4" id="KW-0479">Metal-binding</keyword>
<dbReference type="Gene3D" id="3.20.20.70">
    <property type="entry name" value="Aldolase class I"/>
    <property type="match status" value="1"/>
</dbReference>
<protein>
    <submittedName>
        <fullName evidence="8">Fe-S oxidoreductases</fullName>
    </submittedName>
</protein>
<comment type="cofactor">
    <cofactor evidence="1">
        <name>[4Fe-4S] cluster</name>
        <dbReference type="ChEBI" id="CHEBI:49883"/>
    </cofactor>
</comment>
<sequence length="315" mass="36361">MNFKHVYGPIPSRRLGSSLGISPIPFGTCNLSCVYCQLGRTINMINERKEFFPVEEIIQEFKEYSKNGLDHVDFVSIVGEGEPLLYSKIGELISQIKKITDKPISVITNGVLLSDKNVWKELALVDVVMPSLDAYNKETFKKINRPHKTISFEKYIDGIIQFSKIYEGKIWLELMLVKGVNDDEESLRKIKEIFDKISYDRIYINVPVRPPAEKWAQIPDKKSIELAEEILGGIALDYLAKNDFYSAIEDDYEAIISIITRHPMNQFEIKGFLESRNSKAIDSIIERLENDENIEVINYKGLKMFRLKRLRASRR</sequence>
<keyword evidence="5" id="KW-0408">Iron</keyword>
<dbReference type="OrthoDB" id="9795504at2"/>
<dbReference type="SMART" id="SM00729">
    <property type="entry name" value="Elp3"/>
    <property type="match status" value="1"/>
</dbReference>
<accession>A0A0C7P3M2</accession>
<dbReference type="RefSeq" id="WP_045088646.1">
    <property type="nucleotide sequence ID" value="NZ_LN824141.1"/>
</dbReference>
<dbReference type="Proteomes" id="UP000032809">
    <property type="component" value="Chromosome I"/>
</dbReference>
<keyword evidence="3" id="KW-0949">S-adenosyl-L-methionine</keyword>
<dbReference type="SFLD" id="SFLDG01067">
    <property type="entry name" value="SPASM/twitch_domain_containing"/>
    <property type="match status" value="1"/>
</dbReference>
<dbReference type="InterPro" id="IPR058240">
    <property type="entry name" value="rSAM_sf"/>
</dbReference>
<dbReference type="KEGG" id="dtn:DTL3_1170"/>